<evidence type="ECO:0000256" key="6">
    <source>
        <dbReference type="ARBA" id="ARBA00038447"/>
    </source>
</evidence>
<comment type="caution">
    <text evidence="8">The sequence shown here is derived from an EMBL/GenBank/DDBJ whole genome shotgun (WGS) entry which is preliminary data.</text>
</comment>
<keyword evidence="5" id="KW-0131">Cell cycle</keyword>
<dbReference type="PANTHER" id="PTHR28605:SF1">
    <property type="entry name" value="CHROMOSOME TRANSMISSION FIDELITY FACTOR 8"/>
    <property type="match status" value="1"/>
</dbReference>
<dbReference type="GO" id="GO:0003677">
    <property type="term" value="F:DNA binding"/>
    <property type="evidence" value="ECO:0007669"/>
    <property type="project" value="UniProtKB-KW"/>
</dbReference>
<dbReference type="Pfam" id="PF09696">
    <property type="entry name" value="Ctf8"/>
    <property type="match status" value="1"/>
</dbReference>
<evidence type="ECO:0000256" key="3">
    <source>
        <dbReference type="ARBA" id="ARBA00023125"/>
    </source>
</evidence>
<dbReference type="GO" id="GO:0007064">
    <property type="term" value="P:mitotic sister chromatid cohesion"/>
    <property type="evidence" value="ECO:0007669"/>
    <property type="project" value="InterPro"/>
</dbReference>
<comment type="similarity">
    <text evidence="6">Belongs to the CTF8 family.</text>
</comment>
<keyword evidence="3" id="KW-0238">DNA-binding</keyword>
<dbReference type="GO" id="GO:0006260">
    <property type="term" value="P:DNA replication"/>
    <property type="evidence" value="ECO:0007669"/>
    <property type="project" value="UniProtKB-KW"/>
</dbReference>
<evidence type="ECO:0000256" key="4">
    <source>
        <dbReference type="ARBA" id="ARBA00023242"/>
    </source>
</evidence>
<gene>
    <name evidence="8" type="ORF">QBC33DRAFT_26734</name>
</gene>
<evidence type="ECO:0000313" key="9">
    <source>
        <dbReference type="Proteomes" id="UP001244011"/>
    </source>
</evidence>
<evidence type="ECO:0000313" key="8">
    <source>
        <dbReference type="EMBL" id="KAK1772676.1"/>
    </source>
</evidence>
<proteinExistence type="inferred from homology"/>
<dbReference type="EMBL" id="MU838997">
    <property type="protein sequence ID" value="KAK1772676.1"/>
    <property type="molecule type" value="Genomic_DNA"/>
</dbReference>
<dbReference type="GeneID" id="85306345"/>
<dbReference type="PANTHER" id="PTHR28605">
    <property type="entry name" value="CTF8, CHROMOSOME TRANSMISSION FIDELITY FACTOR 8 HOMOLOG (S. CEREVISIAE)"/>
    <property type="match status" value="1"/>
</dbReference>
<accession>A0AAJ0FLJ1</accession>
<keyword evidence="4" id="KW-0539">Nucleus</keyword>
<sequence length="151" mass="16439">MSSIALHPPTGREQATPSPLPRLLQTPSGLALLELQGAINIPGSVIADLVVEQGGTRPAVPIGRVIFPDYNPDALDPSSTSWMKRVYLYVGQHQRLTGEVKKLPKPLAVVRRRGGRNESQDEPAEELEVVEIVKYKIVFSQRPEPVGAEAS</sequence>
<keyword evidence="2" id="KW-0235">DNA replication</keyword>
<dbReference type="AlphaFoldDB" id="A0AAJ0FLJ1"/>
<evidence type="ECO:0000256" key="7">
    <source>
        <dbReference type="SAM" id="MobiDB-lite"/>
    </source>
</evidence>
<reference evidence="8" key="1">
    <citation type="submission" date="2023-06" db="EMBL/GenBank/DDBJ databases">
        <title>Genome-scale phylogeny and comparative genomics of the fungal order Sordariales.</title>
        <authorList>
            <consortium name="Lawrence Berkeley National Laboratory"/>
            <person name="Hensen N."/>
            <person name="Bonometti L."/>
            <person name="Westerberg I."/>
            <person name="Brannstrom I.O."/>
            <person name="Guillou S."/>
            <person name="Cros-Aarteil S."/>
            <person name="Calhoun S."/>
            <person name="Haridas S."/>
            <person name="Kuo A."/>
            <person name="Mondo S."/>
            <person name="Pangilinan J."/>
            <person name="Riley R."/>
            <person name="Labutti K."/>
            <person name="Andreopoulos B."/>
            <person name="Lipzen A."/>
            <person name="Chen C."/>
            <person name="Yanf M."/>
            <person name="Daum C."/>
            <person name="Ng V."/>
            <person name="Clum A."/>
            <person name="Steindorff A."/>
            <person name="Ohm R."/>
            <person name="Martin F."/>
            <person name="Silar P."/>
            <person name="Natvig D."/>
            <person name="Lalanne C."/>
            <person name="Gautier V."/>
            <person name="Ament-Velasquez S.L."/>
            <person name="Kruys A."/>
            <person name="Hutchinson M.I."/>
            <person name="Powell A.J."/>
            <person name="Barry K."/>
            <person name="Miller A.N."/>
            <person name="Grigoriev I.V."/>
            <person name="Debuchy R."/>
            <person name="Gladieux P."/>
            <person name="Thoren M.H."/>
            <person name="Johannesson H."/>
        </authorList>
    </citation>
    <scope>NUCLEOTIDE SEQUENCE</scope>
    <source>
        <strain evidence="8">8032-3</strain>
    </source>
</reference>
<evidence type="ECO:0000256" key="2">
    <source>
        <dbReference type="ARBA" id="ARBA00022705"/>
    </source>
</evidence>
<keyword evidence="9" id="KW-1185">Reference proteome</keyword>
<dbReference type="GO" id="GO:0031390">
    <property type="term" value="C:Ctf18 RFC-like complex"/>
    <property type="evidence" value="ECO:0007669"/>
    <property type="project" value="InterPro"/>
</dbReference>
<feature type="region of interest" description="Disordered" evidence="7">
    <location>
        <begin position="1"/>
        <end position="20"/>
    </location>
</feature>
<comment type="subcellular location">
    <subcellularLocation>
        <location evidence="1">Nucleus</location>
    </subcellularLocation>
</comment>
<evidence type="ECO:0000256" key="1">
    <source>
        <dbReference type="ARBA" id="ARBA00004123"/>
    </source>
</evidence>
<dbReference type="InterPro" id="IPR018607">
    <property type="entry name" value="Ctf8"/>
</dbReference>
<dbReference type="RefSeq" id="XP_060288889.1">
    <property type="nucleotide sequence ID" value="XM_060423158.1"/>
</dbReference>
<dbReference type="Proteomes" id="UP001244011">
    <property type="component" value="Unassembled WGS sequence"/>
</dbReference>
<organism evidence="8 9">
    <name type="scientific">Phialemonium atrogriseum</name>
    <dbReference type="NCBI Taxonomy" id="1093897"/>
    <lineage>
        <taxon>Eukaryota</taxon>
        <taxon>Fungi</taxon>
        <taxon>Dikarya</taxon>
        <taxon>Ascomycota</taxon>
        <taxon>Pezizomycotina</taxon>
        <taxon>Sordariomycetes</taxon>
        <taxon>Sordariomycetidae</taxon>
        <taxon>Cephalothecales</taxon>
        <taxon>Cephalothecaceae</taxon>
        <taxon>Phialemonium</taxon>
    </lineage>
</organism>
<protein>
    <submittedName>
        <fullName evidence="8">Chromosome transmission fidelity protein 8</fullName>
    </submittedName>
</protein>
<evidence type="ECO:0000256" key="5">
    <source>
        <dbReference type="ARBA" id="ARBA00023306"/>
    </source>
</evidence>
<name>A0AAJ0FLJ1_9PEZI</name>